<evidence type="ECO:0000256" key="3">
    <source>
        <dbReference type="SAM" id="SignalP"/>
    </source>
</evidence>
<dbReference type="OrthoDB" id="9799230at2"/>
<dbReference type="Gene3D" id="2.120.10.30">
    <property type="entry name" value="TolB, C-terminal domain"/>
    <property type="match status" value="4"/>
</dbReference>
<sequence>MKRIKSVVISSLLTAALVGGTSIASASISKDGVFSSKDSNQLLSSSLNVAGTGDAGTTNGEALASLFRSPQSILVAADGSIIVSDSNSQVIRKIAAGKVTTLAGASVEKDAQGFPVGGLLDGTSDLSFFNHPNGIALGVNGSIYIADTDNHAIRVIDATGTVTILAGNGVQGNVNAVGKEAKFNHPTDLAVAKDGTVYVADTLNNAIRKITADGTVTTLNAASDRKVLIASGQTIAAGDYLDGALTQAKFNEPSGIAIDAKGNLYVSDTGNQKIRYIDLASGQVTTVAGSGSYETAKINVVGDYADGDAAKAMFDSPLGITVTDEGGLLIADSLNHSIRYLYNGKVSTIAGDADQFAGEANGVERSTQFSVPTDVAVAADGTILVTDSFNNKIRSITPYQLPADLAKDDSIKVVYNGKSVVFDSKAEIKASRTMVPFRAIAEALGYEVKYTAEGQIIEMTKGTVTIKMAIGAKTVTTIEKDKADVITTIDVAPYIIAKDNRTLIPVRFFAEQVGLNVEWNQKNHTAILRN</sequence>
<feature type="signal peptide" evidence="3">
    <location>
        <begin position="1"/>
        <end position="26"/>
    </location>
</feature>
<dbReference type="SUPFAM" id="SSF55383">
    <property type="entry name" value="Copper amine oxidase, domain N"/>
    <property type="match status" value="1"/>
</dbReference>
<dbReference type="SUPFAM" id="SSF101898">
    <property type="entry name" value="NHL repeat"/>
    <property type="match status" value="1"/>
</dbReference>
<feature type="domain" description="Teneurin NHL" evidence="5">
    <location>
        <begin position="240"/>
        <end position="340"/>
    </location>
</feature>
<evidence type="ECO:0000313" key="7">
    <source>
        <dbReference type="Proteomes" id="UP000426246"/>
    </source>
</evidence>
<feature type="repeat" description="NHL" evidence="2">
    <location>
        <begin position="129"/>
        <end position="159"/>
    </location>
</feature>
<keyword evidence="1" id="KW-0677">Repeat</keyword>
<dbReference type="Pfam" id="PF25021">
    <property type="entry name" value="TEN_NHL"/>
    <property type="match status" value="1"/>
</dbReference>
<dbReference type="InterPro" id="IPR011042">
    <property type="entry name" value="6-blade_b-propeller_TolB-like"/>
</dbReference>
<keyword evidence="7" id="KW-1185">Reference proteome</keyword>
<dbReference type="Pfam" id="PF01436">
    <property type="entry name" value="NHL"/>
    <property type="match status" value="2"/>
</dbReference>
<dbReference type="InterPro" id="IPR036582">
    <property type="entry name" value="Mao_N_sf"/>
</dbReference>
<evidence type="ECO:0000313" key="6">
    <source>
        <dbReference type="EMBL" id="QGQ97425.1"/>
    </source>
</evidence>
<dbReference type="KEGG" id="ppsc:EHS13_22315"/>
<dbReference type="PANTHER" id="PTHR13833">
    <property type="match status" value="1"/>
</dbReference>
<keyword evidence="3" id="KW-0732">Signal</keyword>
<dbReference type="Gene3D" id="3.30.457.10">
    <property type="entry name" value="Copper amine oxidase-like, N-terminal domain"/>
    <property type="match status" value="1"/>
</dbReference>
<dbReference type="RefSeq" id="WP_155702531.1">
    <property type="nucleotide sequence ID" value="NZ_CP034235.1"/>
</dbReference>
<feature type="repeat" description="NHL" evidence="2">
    <location>
        <begin position="178"/>
        <end position="213"/>
    </location>
</feature>
<dbReference type="InterPro" id="IPR001258">
    <property type="entry name" value="NHL_repeat"/>
</dbReference>
<proteinExistence type="predicted"/>
<dbReference type="AlphaFoldDB" id="A0A6B8RPE3"/>
<dbReference type="PROSITE" id="PS51125">
    <property type="entry name" value="NHL"/>
    <property type="match status" value="2"/>
</dbReference>
<dbReference type="InterPro" id="IPR056822">
    <property type="entry name" value="TEN_NHL"/>
</dbReference>
<evidence type="ECO:0000256" key="1">
    <source>
        <dbReference type="ARBA" id="ARBA00022737"/>
    </source>
</evidence>
<dbReference type="PANTHER" id="PTHR13833:SF71">
    <property type="entry name" value="NHL DOMAIN-CONTAINING PROTEIN"/>
    <property type="match status" value="1"/>
</dbReference>
<dbReference type="InterPro" id="IPR012854">
    <property type="entry name" value="Cu_amine_oxidase-like_N"/>
</dbReference>
<dbReference type="Pfam" id="PF07833">
    <property type="entry name" value="Cu_amine_oxidN1"/>
    <property type="match status" value="1"/>
</dbReference>
<evidence type="ECO:0000259" key="4">
    <source>
        <dbReference type="Pfam" id="PF07833"/>
    </source>
</evidence>
<name>A0A6B8RPE3_9BACL</name>
<feature type="domain" description="Copper amine oxidase-like N-terminal" evidence="4">
    <location>
        <begin position="415"/>
        <end position="527"/>
    </location>
</feature>
<evidence type="ECO:0000256" key="2">
    <source>
        <dbReference type="PROSITE-ProRule" id="PRU00504"/>
    </source>
</evidence>
<protein>
    <submittedName>
        <fullName evidence="6">Copper amine oxidase</fullName>
    </submittedName>
</protein>
<gene>
    <name evidence="6" type="ORF">EHS13_22315</name>
</gene>
<dbReference type="EMBL" id="CP034235">
    <property type="protein sequence ID" value="QGQ97425.1"/>
    <property type="molecule type" value="Genomic_DNA"/>
</dbReference>
<organism evidence="6 7">
    <name type="scientific">Paenibacillus psychroresistens</name>
    <dbReference type="NCBI Taxonomy" id="1778678"/>
    <lineage>
        <taxon>Bacteria</taxon>
        <taxon>Bacillati</taxon>
        <taxon>Bacillota</taxon>
        <taxon>Bacilli</taxon>
        <taxon>Bacillales</taxon>
        <taxon>Paenibacillaceae</taxon>
        <taxon>Paenibacillus</taxon>
    </lineage>
</organism>
<dbReference type="Proteomes" id="UP000426246">
    <property type="component" value="Chromosome"/>
</dbReference>
<accession>A0A6B8RPE3</accession>
<reference evidence="7" key="1">
    <citation type="submission" date="2018-11" db="EMBL/GenBank/DDBJ databases">
        <title>Complete genome sequence of Paenibacillus sp. ML311-T8.</title>
        <authorList>
            <person name="Nam Y.-D."/>
            <person name="Kang J."/>
            <person name="Chung W.-H."/>
            <person name="Park Y.S."/>
        </authorList>
    </citation>
    <scope>NUCLEOTIDE SEQUENCE [LARGE SCALE GENOMIC DNA]</scope>
    <source>
        <strain evidence="7">ML311-T8</strain>
    </source>
</reference>
<feature type="chain" id="PRO_5025602599" evidence="3">
    <location>
        <begin position="27"/>
        <end position="530"/>
    </location>
</feature>
<evidence type="ECO:0000259" key="5">
    <source>
        <dbReference type="Pfam" id="PF25021"/>
    </source>
</evidence>